<evidence type="ECO:0008006" key="14">
    <source>
        <dbReference type="Google" id="ProtNLM"/>
    </source>
</evidence>
<organism evidence="12 13">
    <name type="scientific">Phytophthora palmivora</name>
    <dbReference type="NCBI Taxonomy" id="4796"/>
    <lineage>
        <taxon>Eukaryota</taxon>
        <taxon>Sar</taxon>
        <taxon>Stramenopiles</taxon>
        <taxon>Oomycota</taxon>
        <taxon>Peronosporomycetes</taxon>
        <taxon>Peronosporales</taxon>
        <taxon>Peronosporaceae</taxon>
        <taxon>Phytophthora</taxon>
    </lineage>
</organism>
<dbReference type="InterPro" id="IPR029044">
    <property type="entry name" value="Nucleotide-diphossugar_trans"/>
</dbReference>
<keyword evidence="13" id="KW-1185">Reference proteome</keyword>
<evidence type="ECO:0000256" key="9">
    <source>
        <dbReference type="ARBA" id="ARBA00023136"/>
    </source>
</evidence>
<evidence type="ECO:0000256" key="4">
    <source>
        <dbReference type="ARBA" id="ARBA00022679"/>
    </source>
</evidence>
<evidence type="ECO:0000256" key="10">
    <source>
        <dbReference type="ARBA" id="ARBA00037847"/>
    </source>
</evidence>
<dbReference type="Pfam" id="PF11051">
    <property type="entry name" value="Mannosyl_trans3"/>
    <property type="match status" value="1"/>
</dbReference>
<dbReference type="SUPFAM" id="SSF53448">
    <property type="entry name" value="Nucleotide-diphospho-sugar transferases"/>
    <property type="match status" value="1"/>
</dbReference>
<comment type="subcellular location">
    <subcellularLocation>
        <location evidence="10">Endomembrane system</location>
        <topology evidence="10">Single-pass membrane protein</topology>
    </subcellularLocation>
    <subcellularLocation>
        <location evidence="1">Golgi apparatus membrane</location>
    </subcellularLocation>
    <subcellularLocation>
        <location evidence="2">Membrane</location>
        <topology evidence="2">Single-pass type II membrane protein</topology>
    </subcellularLocation>
</comment>
<comment type="caution">
    <text evidence="12">The sequence shown here is derived from an EMBL/GenBank/DDBJ whole genome shotgun (WGS) entry which is preliminary data.</text>
</comment>
<protein>
    <recommendedName>
        <fullName evidence="14">Nucleotide-diphospho-sugar transferase</fullName>
    </recommendedName>
</protein>
<evidence type="ECO:0000256" key="1">
    <source>
        <dbReference type="ARBA" id="ARBA00004394"/>
    </source>
</evidence>
<accession>A0A2P4Y6N6</accession>
<dbReference type="PANTHER" id="PTHR31646">
    <property type="entry name" value="ALPHA-1,2-MANNOSYLTRANSFERASE MNN2"/>
    <property type="match status" value="1"/>
</dbReference>
<evidence type="ECO:0000256" key="3">
    <source>
        <dbReference type="ARBA" id="ARBA00009105"/>
    </source>
</evidence>
<keyword evidence="6" id="KW-0735">Signal-anchor</keyword>
<evidence type="ECO:0000256" key="5">
    <source>
        <dbReference type="ARBA" id="ARBA00022692"/>
    </source>
</evidence>
<feature type="non-terminal residue" evidence="12">
    <location>
        <position position="393"/>
    </location>
</feature>
<sequence>MLVWSSKNLNLMHSGADSAASESNMAAFDHTEQATSRQNGGMDLAAMLEAANNPEIDPEQEQEELKAEEETATINITPISTQAAIDRPMEASQVREALRLARETVVAKMEADGSMVSQYTTSGSQMSDEEKRLQEAEEQARDVLLLSNNETKPRNLKCLGWKATGGCSPYGPRKPENDFTCTKLIPHGHSGYCEVEDTDTGERFRVMRRYCSASRWDMSFRCSNANNFVNFHYKAREAANNAIKPGFMLPNVLENVTDEQDQAQRDGIVMVVYPKLIPSAYATIKTLREVLGCRLPIEIWYRSAEMNGDPNAMKPLTELAKDNVTSTLSFHEITDWHASGYGAKVFAIYNSYFERILFLDADNAPSKDPTYLFNSLEFVENGAVFWPDFWHPG</sequence>
<keyword evidence="11" id="KW-0175">Coiled coil</keyword>
<dbReference type="EMBL" id="NCKW01005120">
    <property type="protein sequence ID" value="POM73474.1"/>
    <property type="molecule type" value="Genomic_DNA"/>
</dbReference>
<comment type="similarity">
    <text evidence="3">Belongs to the MNN1/MNT family.</text>
</comment>
<keyword evidence="9" id="KW-0472">Membrane</keyword>
<dbReference type="GO" id="GO:0046354">
    <property type="term" value="P:mannan biosynthetic process"/>
    <property type="evidence" value="ECO:0007669"/>
    <property type="project" value="TreeGrafter"/>
</dbReference>
<gene>
    <name evidence="12" type="ORF">PHPALM_9678</name>
</gene>
<evidence type="ECO:0000256" key="2">
    <source>
        <dbReference type="ARBA" id="ARBA00004606"/>
    </source>
</evidence>
<dbReference type="GO" id="GO:0000026">
    <property type="term" value="F:alpha-1,2-mannosyltransferase activity"/>
    <property type="evidence" value="ECO:0007669"/>
    <property type="project" value="TreeGrafter"/>
</dbReference>
<dbReference type="AlphaFoldDB" id="A0A2P4Y6N6"/>
<evidence type="ECO:0000313" key="13">
    <source>
        <dbReference type="Proteomes" id="UP000237271"/>
    </source>
</evidence>
<dbReference type="InterPro" id="IPR022751">
    <property type="entry name" value="Alpha_mannosyltransferase"/>
</dbReference>
<dbReference type="GO" id="GO:0000139">
    <property type="term" value="C:Golgi membrane"/>
    <property type="evidence" value="ECO:0007669"/>
    <property type="project" value="UniProtKB-SubCell"/>
</dbReference>
<keyword evidence="8" id="KW-0333">Golgi apparatus</keyword>
<dbReference type="PANTHER" id="PTHR31646:SF1">
    <property type="entry name" value="ALPHA-1,2-MANNOSYLTRANSFERASE MNN2"/>
    <property type="match status" value="1"/>
</dbReference>
<evidence type="ECO:0000256" key="7">
    <source>
        <dbReference type="ARBA" id="ARBA00022989"/>
    </source>
</evidence>
<name>A0A2P4Y6N6_9STRA</name>
<keyword evidence="7" id="KW-1133">Transmembrane helix</keyword>
<reference evidence="12 13" key="1">
    <citation type="journal article" date="2017" name="Genome Biol. Evol.">
        <title>Phytophthora megakarya and P. palmivora, closely related causal agents of cacao black pod rot, underwent increases in genome sizes and gene numbers by different mechanisms.</title>
        <authorList>
            <person name="Ali S.S."/>
            <person name="Shao J."/>
            <person name="Lary D.J."/>
            <person name="Kronmiller B."/>
            <person name="Shen D."/>
            <person name="Strem M.D."/>
            <person name="Amoako-Attah I."/>
            <person name="Akrofi A.Y."/>
            <person name="Begoude B.A."/>
            <person name="Ten Hoopen G.M."/>
            <person name="Coulibaly K."/>
            <person name="Kebe B.I."/>
            <person name="Melnick R.L."/>
            <person name="Guiltinan M.J."/>
            <person name="Tyler B.M."/>
            <person name="Meinhardt L.W."/>
            <person name="Bailey B.A."/>
        </authorList>
    </citation>
    <scope>NUCLEOTIDE SEQUENCE [LARGE SCALE GENOMIC DNA]</scope>
    <source>
        <strain evidence="13">sbr112.9</strain>
    </source>
</reference>
<evidence type="ECO:0000313" key="12">
    <source>
        <dbReference type="EMBL" id="POM73474.1"/>
    </source>
</evidence>
<feature type="coiled-coil region" evidence="11">
    <location>
        <begin position="119"/>
        <end position="146"/>
    </location>
</feature>
<evidence type="ECO:0000256" key="8">
    <source>
        <dbReference type="ARBA" id="ARBA00023034"/>
    </source>
</evidence>
<dbReference type="OrthoDB" id="430354at2759"/>
<proteinExistence type="inferred from homology"/>
<evidence type="ECO:0000256" key="6">
    <source>
        <dbReference type="ARBA" id="ARBA00022968"/>
    </source>
</evidence>
<keyword evidence="4" id="KW-0808">Transferase</keyword>
<evidence type="ECO:0000256" key="11">
    <source>
        <dbReference type="SAM" id="Coils"/>
    </source>
</evidence>
<dbReference type="Proteomes" id="UP000237271">
    <property type="component" value="Unassembled WGS sequence"/>
</dbReference>
<keyword evidence="5" id="KW-0812">Transmembrane</keyword>